<feature type="compositionally biased region" description="Acidic residues" evidence="1">
    <location>
        <begin position="140"/>
        <end position="179"/>
    </location>
</feature>
<proteinExistence type="predicted"/>
<name>A0A183PPC9_9TREM</name>
<dbReference type="Proteomes" id="UP000269396">
    <property type="component" value="Unassembled WGS sequence"/>
</dbReference>
<evidence type="ECO:0000256" key="1">
    <source>
        <dbReference type="SAM" id="MobiDB-lite"/>
    </source>
</evidence>
<reference evidence="2 3" key="1">
    <citation type="submission" date="2018-11" db="EMBL/GenBank/DDBJ databases">
        <authorList>
            <consortium name="Pathogen Informatics"/>
        </authorList>
    </citation>
    <scope>NUCLEOTIDE SEQUENCE [LARGE SCALE GENOMIC DNA]</scope>
    <source>
        <strain>Denwood</strain>
        <strain evidence="3">Zambia</strain>
    </source>
</reference>
<organism evidence="2 3">
    <name type="scientific">Schistosoma mattheei</name>
    <dbReference type="NCBI Taxonomy" id="31246"/>
    <lineage>
        <taxon>Eukaryota</taxon>
        <taxon>Metazoa</taxon>
        <taxon>Spiralia</taxon>
        <taxon>Lophotrochozoa</taxon>
        <taxon>Platyhelminthes</taxon>
        <taxon>Trematoda</taxon>
        <taxon>Digenea</taxon>
        <taxon>Strigeidida</taxon>
        <taxon>Schistosomatoidea</taxon>
        <taxon>Schistosomatidae</taxon>
        <taxon>Schistosoma</taxon>
    </lineage>
</organism>
<gene>
    <name evidence="2" type="ORF">SMTD_LOCUS16215</name>
</gene>
<evidence type="ECO:0000313" key="3">
    <source>
        <dbReference type="Proteomes" id="UP000269396"/>
    </source>
</evidence>
<keyword evidence="3" id="KW-1185">Reference proteome</keyword>
<evidence type="ECO:0000313" key="2">
    <source>
        <dbReference type="EMBL" id="VDP70709.1"/>
    </source>
</evidence>
<dbReference type="STRING" id="31246.A0A183PPC9"/>
<sequence length="179" mass="20108">MEPDEIIARVKSKGIHELIGNEFITTSNIMNRSQSIQQRSSLMGFSKTTLNSVTDSVFNSKPSLTSLRLLQSDSLNVQFALNVYVKAYPGPVLSIWIYMAALWRRTITELSYDDALRDDDDDDDDDDDAVHDDDDRVNHDDDDALDDDDAVHDDDDGLDHDDDDALDGDDDDDVINLPI</sequence>
<feature type="region of interest" description="Disordered" evidence="1">
    <location>
        <begin position="115"/>
        <end position="179"/>
    </location>
</feature>
<accession>A0A183PPC9</accession>
<protein>
    <submittedName>
        <fullName evidence="2">Uncharacterized protein</fullName>
    </submittedName>
</protein>
<dbReference type="EMBL" id="UZAL01036886">
    <property type="protein sequence ID" value="VDP70709.1"/>
    <property type="molecule type" value="Genomic_DNA"/>
</dbReference>
<feature type="compositionally biased region" description="Acidic residues" evidence="1">
    <location>
        <begin position="116"/>
        <end position="132"/>
    </location>
</feature>
<dbReference type="AlphaFoldDB" id="A0A183PPC9"/>